<dbReference type="EMBL" id="MU128931">
    <property type="protein sequence ID" value="KAF9517555.1"/>
    <property type="molecule type" value="Genomic_DNA"/>
</dbReference>
<reference evidence="25" key="1">
    <citation type="journal article" date="2020" name="Nat. Commun.">
        <title>Large-scale genome sequencing of mycorrhizal fungi provides insights into the early evolution of symbiotic traits.</title>
        <authorList>
            <person name="Miyauchi S."/>
            <person name="Kiss E."/>
            <person name="Kuo A."/>
            <person name="Drula E."/>
            <person name="Kohler A."/>
            <person name="Sanchez-Garcia M."/>
            <person name="Morin E."/>
            <person name="Andreopoulos B."/>
            <person name="Barry K.W."/>
            <person name="Bonito G."/>
            <person name="Buee M."/>
            <person name="Carver A."/>
            <person name="Chen C."/>
            <person name="Cichocki N."/>
            <person name="Clum A."/>
            <person name="Culley D."/>
            <person name="Crous P.W."/>
            <person name="Fauchery L."/>
            <person name="Girlanda M."/>
            <person name="Hayes R.D."/>
            <person name="Keri Z."/>
            <person name="LaButti K."/>
            <person name="Lipzen A."/>
            <person name="Lombard V."/>
            <person name="Magnuson J."/>
            <person name="Maillard F."/>
            <person name="Murat C."/>
            <person name="Nolan M."/>
            <person name="Ohm R.A."/>
            <person name="Pangilinan J."/>
            <person name="Pereira M.F."/>
            <person name="Perotto S."/>
            <person name="Peter M."/>
            <person name="Pfister S."/>
            <person name="Riley R."/>
            <person name="Sitrit Y."/>
            <person name="Stielow J.B."/>
            <person name="Szollosi G."/>
            <person name="Zifcakova L."/>
            <person name="Stursova M."/>
            <person name="Spatafora J.W."/>
            <person name="Tedersoo L."/>
            <person name="Vaario L.M."/>
            <person name="Yamada A."/>
            <person name="Yan M."/>
            <person name="Wang P."/>
            <person name="Xu J."/>
            <person name="Bruns T."/>
            <person name="Baldrian P."/>
            <person name="Vilgalys R."/>
            <person name="Dunand C."/>
            <person name="Henrissat B."/>
            <person name="Grigoriev I.V."/>
            <person name="Hibbett D."/>
            <person name="Nagy L.G."/>
            <person name="Martin F.M."/>
        </authorList>
    </citation>
    <scope>NUCLEOTIDE SEQUENCE</scope>
    <source>
        <strain evidence="25">UP504</strain>
    </source>
</reference>
<dbReference type="InterPro" id="IPR000262">
    <property type="entry name" value="FMN-dep_DH"/>
</dbReference>
<dbReference type="PROSITE" id="PS51349">
    <property type="entry name" value="FMN_HYDROXY_ACID_DH_2"/>
    <property type="match status" value="1"/>
</dbReference>
<evidence type="ECO:0000256" key="14">
    <source>
        <dbReference type="ARBA" id="ARBA00052399"/>
    </source>
</evidence>
<dbReference type="Gene3D" id="3.10.120.10">
    <property type="entry name" value="Cytochrome b5-like heme/steroid binding domain"/>
    <property type="match status" value="1"/>
</dbReference>
<keyword evidence="26" id="KW-1185">Reference proteome</keyword>
<evidence type="ECO:0000256" key="9">
    <source>
        <dbReference type="ARBA" id="ARBA00022723"/>
    </source>
</evidence>
<dbReference type="PRINTS" id="PR00363">
    <property type="entry name" value="CYTOCHROMEB5"/>
</dbReference>
<dbReference type="FunFam" id="3.20.20.70:FF:000062">
    <property type="entry name" value="Cytochrome b2, mitochondrial, putative"/>
    <property type="match status" value="1"/>
</dbReference>
<dbReference type="SUPFAM" id="SSF51395">
    <property type="entry name" value="FMN-linked oxidoreductases"/>
    <property type="match status" value="1"/>
</dbReference>
<proteinExistence type="inferred from homology"/>
<keyword evidence="7" id="KW-0285">Flavoprotein</keyword>
<dbReference type="FunFam" id="3.10.120.10:FF:000009">
    <property type="entry name" value="Cytochrome b2, mitochondrial, putative"/>
    <property type="match status" value="1"/>
</dbReference>
<keyword evidence="8" id="KW-0288">FMN</keyword>
<comment type="cofactor">
    <cofactor evidence="2">
        <name>heme b</name>
        <dbReference type="ChEBI" id="CHEBI:60344"/>
    </cofactor>
</comment>
<evidence type="ECO:0000313" key="26">
    <source>
        <dbReference type="Proteomes" id="UP000886523"/>
    </source>
</evidence>
<dbReference type="AlphaFoldDB" id="A0A9P6E0W0"/>
<dbReference type="InterPro" id="IPR001199">
    <property type="entry name" value="Cyt_B5-like_heme/steroid-bd"/>
</dbReference>
<dbReference type="GO" id="GO:0005758">
    <property type="term" value="C:mitochondrial intermembrane space"/>
    <property type="evidence" value="ECO:0007669"/>
    <property type="project" value="UniProtKB-SubCell"/>
</dbReference>
<dbReference type="Proteomes" id="UP000886523">
    <property type="component" value="Unassembled WGS sequence"/>
</dbReference>
<gene>
    <name evidence="25" type="ORF">BS47DRAFT_1375667</name>
</gene>
<comment type="subcellular location">
    <subcellularLocation>
        <location evidence="3">Mitochondrion intermembrane space</location>
    </subcellularLocation>
</comment>
<organism evidence="25 26">
    <name type="scientific">Hydnum rufescens UP504</name>
    <dbReference type="NCBI Taxonomy" id="1448309"/>
    <lineage>
        <taxon>Eukaryota</taxon>
        <taxon>Fungi</taxon>
        <taxon>Dikarya</taxon>
        <taxon>Basidiomycota</taxon>
        <taxon>Agaricomycotina</taxon>
        <taxon>Agaricomycetes</taxon>
        <taxon>Cantharellales</taxon>
        <taxon>Hydnaceae</taxon>
        <taxon>Hydnum</taxon>
    </lineage>
</organism>
<evidence type="ECO:0000256" key="13">
    <source>
        <dbReference type="ARBA" id="ARBA00023128"/>
    </source>
</evidence>
<evidence type="ECO:0000256" key="3">
    <source>
        <dbReference type="ARBA" id="ARBA00004569"/>
    </source>
</evidence>
<comment type="cofactor">
    <cofactor evidence="1">
        <name>FMN</name>
        <dbReference type="ChEBI" id="CHEBI:58210"/>
    </cofactor>
</comment>
<evidence type="ECO:0000259" key="24">
    <source>
        <dbReference type="PROSITE" id="PS51349"/>
    </source>
</evidence>
<dbReference type="InterPro" id="IPR013785">
    <property type="entry name" value="Aldolase_TIM"/>
</dbReference>
<evidence type="ECO:0000256" key="18">
    <source>
        <dbReference type="ARBA" id="ARBA00068515"/>
    </source>
</evidence>
<dbReference type="Pfam" id="PF00173">
    <property type="entry name" value="Cyt-b5"/>
    <property type="match status" value="1"/>
</dbReference>
<comment type="similarity">
    <text evidence="16">In the N-terminal section; belongs to the cytochrome b5 family.</text>
</comment>
<keyword evidence="13" id="KW-0496">Mitochondrion</keyword>
<name>A0A9P6E0W0_9AGAM</name>
<dbReference type="InterPro" id="IPR037396">
    <property type="entry name" value="FMN_HAD"/>
</dbReference>
<dbReference type="Gene3D" id="3.20.20.70">
    <property type="entry name" value="Aldolase class I"/>
    <property type="match status" value="1"/>
</dbReference>
<dbReference type="OrthoDB" id="1925334at2759"/>
<keyword evidence="10" id="KW-0809">Transit peptide</keyword>
<dbReference type="PROSITE" id="PS00191">
    <property type="entry name" value="CYTOCHROME_B5_1"/>
    <property type="match status" value="1"/>
</dbReference>
<dbReference type="PANTHER" id="PTHR10578">
    <property type="entry name" value="S -2-HYDROXY-ACID OXIDASE-RELATED"/>
    <property type="match status" value="1"/>
</dbReference>
<dbReference type="InterPro" id="IPR036400">
    <property type="entry name" value="Cyt_B5-like_heme/steroid_sf"/>
</dbReference>
<evidence type="ECO:0000256" key="10">
    <source>
        <dbReference type="ARBA" id="ARBA00022946"/>
    </source>
</evidence>
<keyword evidence="11" id="KW-0560">Oxidoreductase</keyword>
<dbReference type="GO" id="GO:0006089">
    <property type="term" value="P:lactate metabolic process"/>
    <property type="evidence" value="ECO:0007669"/>
    <property type="project" value="TreeGrafter"/>
</dbReference>
<dbReference type="InterPro" id="IPR037458">
    <property type="entry name" value="L-MDH/L-LDH_FMN-bd"/>
</dbReference>
<evidence type="ECO:0000256" key="4">
    <source>
        <dbReference type="ARBA" id="ARBA00011881"/>
    </source>
</evidence>
<keyword evidence="6" id="KW-0349">Heme</keyword>
<dbReference type="PANTHER" id="PTHR10578:SF148">
    <property type="entry name" value="L-LACTATE DEHYDROGENASE (CYTOCHROME)"/>
    <property type="match status" value="1"/>
</dbReference>
<dbReference type="SUPFAM" id="SSF55856">
    <property type="entry name" value="Cytochrome b5-like heme/steroid binding domain"/>
    <property type="match status" value="1"/>
</dbReference>
<sequence>MSSQKVISAITVANHNSRESCWIIVHGKYTRTMSNVYDVTEFLDDHPGGSKIILKYAGRDATEEYDPIHPPDAITTNLPKEKHLGPVEPETVEKVVKEVTQEEKQRLERFNRRPPLDECLSLHDFEAVAKAIMPIKAWAYYSSAADDEITHRENHLAYHRIWFRPRILRDMTKVDCSTTILGQKSSMPIYITATALGKLGHPEGELNLTRAAGKRGIIQMIPTLASRSFDEMVDAAIPGQTQFLQLYVNRDREITKRIVQHAEKRGIKGLFITVDAPQLGRREKDMRTKFEDEGTHLQKSRQDQLDRSQGAAKAITTFIDPGLSWKDLDWFKTITKMPIILKGVQTWEDAVLAAEAGVQGIVLSNHGGRQLEFARSAIEVLVEVIAALKERNLFPNPNFAIFVDGGVRRATDVLKAIALGATAVGIGRPFLYAYSAYGEEGVEKAFQILFEEFEMNLRLLGANSIKDVVPSMVDARSISLHTSIVPEDRTSRGNYEGLSGPQFPTAKDPASKL</sequence>
<evidence type="ECO:0000256" key="17">
    <source>
        <dbReference type="ARBA" id="ARBA00066458"/>
    </source>
</evidence>
<evidence type="ECO:0000256" key="16">
    <source>
        <dbReference type="ARBA" id="ARBA00061589"/>
    </source>
</evidence>
<dbReference type="EC" id="1.1.2.3" evidence="17"/>
<evidence type="ECO:0000256" key="19">
    <source>
        <dbReference type="ARBA" id="ARBA00075949"/>
    </source>
</evidence>
<evidence type="ECO:0000313" key="25">
    <source>
        <dbReference type="EMBL" id="KAF9517555.1"/>
    </source>
</evidence>
<evidence type="ECO:0000256" key="15">
    <source>
        <dbReference type="ARBA" id="ARBA00061137"/>
    </source>
</evidence>
<evidence type="ECO:0000259" key="23">
    <source>
        <dbReference type="PROSITE" id="PS50255"/>
    </source>
</evidence>
<accession>A0A9P6E0W0</accession>
<dbReference type="CDD" id="cd02922">
    <property type="entry name" value="FCB2_FMN"/>
    <property type="match status" value="1"/>
</dbReference>
<keyword evidence="9" id="KW-0479">Metal-binding</keyword>
<evidence type="ECO:0000256" key="6">
    <source>
        <dbReference type="ARBA" id="ARBA00022617"/>
    </source>
</evidence>
<comment type="subunit">
    <text evidence="4">Homotetramer.</text>
</comment>
<dbReference type="Pfam" id="PF01070">
    <property type="entry name" value="FMN_dh"/>
    <property type="match status" value="1"/>
</dbReference>
<dbReference type="SMART" id="SM01117">
    <property type="entry name" value="Cyt-b5"/>
    <property type="match status" value="1"/>
</dbReference>
<keyword evidence="5" id="KW-0813">Transport</keyword>
<dbReference type="InterPro" id="IPR008259">
    <property type="entry name" value="FMN_hydac_DH_AS"/>
</dbReference>
<evidence type="ECO:0000256" key="1">
    <source>
        <dbReference type="ARBA" id="ARBA00001917"/>
    </source>
</evidence>
<evidence type="ECO:0000256" key="21">
    <source>
        <dbReference type="ARBA" id="ARBA00078938"/>
    </source>
</evidence>
<dbReference type="InterPro" id="IPR018506">
    <property type="entry name" value="Cyt_B5_heme-BS"/>
</dbReference>
<evidence type="ECO:0000256" key="20">
    <source>
        <dbReference type="ARBA" id="ARBA00078774"/>
    </source>
</evidence>
<feature type="domain" description="FMN hydroxy acid dehydrogenase" evidence="24">
    <location>
        <begin position="114"/>
        <end position="478"/>
    </location>
</feature>
<evidence type="ECO:0000256" key="12">
    <source>
        <dbReference type="ARBA" id="ARBA00023004"/>
    </source>
</evidence>
<keyword evidence="12" id="KW-0408">Iron</keyword>
<dbReference type="GO" id="GO:0004460">
    <property type="term" value="F:L-lactate dehydrogenase (cytochrome) activity"/>
    <property type="evidence" value="ECO:0007669"/>
    <property type="project" value="UniProtKB-EC"/>
</dbReference>
<feature type="domain" description="Cytochrome b5 heme-binding" evidence="23">
    <location>
        <begin position="4"/>
        <end position="88"/>
    </location>
</feature>
<comment type="catalytic activity">
    <reaction evidence="14">
        <text>(S)-lactate + 2 Fe(III)-[cytochrome c] = 2 Fe(II)-[cytochrome c] + pyruvate + 2 H(+)</text>
        <dbReference type="Rhea" id="RHEA:19909"/>
        <dbReference type="Rhea" id="RHEA-COMP:10350"/>
        <dbReference type="Rhea" id="RHEA-COMP:14399"/>
        <dbReference type="ChEBI" id="CHEBI:15361"/>
        <dbReference type="ChEBI" id="CHEBI:15378"/>
        <dbReference type="ChEBI" id="CHEBI:16651"/>
        <dbReference type="ChEBI" id="CHEBI:29033"/>
        <dbReference type="ChEBI" id="CHEBI:29034"/>
        <dbReference type="EC" id="1.1.2.3"/>
    </reaction>
    <physiologicalReaction direction="left-to-right" evidence="14">
        <dbReference type="Rhea" id="RHEA:19910"/>
    </physiologicalReaction>
</comment>
<dbReference type="GO" id="GO:0046872">
    <property type="term" value="F:metal ion binding"/>
    <property type="evidence" value="ECO:0007669"/>
    <property type="project" value="UniProtKB-KW"/>
</dbReference>
<evidence type="ECO:0000256" key="11">
    <source>
        <dbReference type="ARBA" id="ARBA00023002"/>
    </source>
</evidence>
<evidence type="ECO:0000256" key="2">
    <source>
        <dbReference type="ARBA" id="ARBA00001970"/>
    </source>
</evidence>
<dbReference type="PROSITE" id="PS00557">
    <property type="entry name" value="FMN_HYDROXY_ACID_DH_1"/>
    <property type="match status" value="1"/>
</dbReference>
<protein>
    <recommendedName>
        <fullName evidence="18">L-lactate dehydrogenase (cytochrome)</fullName>
        <ecNumber evidence="17">1.1.2.3</ecNumber>
    </recommendedName>
    <alternativeName>
        <fullName evidence="20">Cytochrome b2</fullName>
    </alternativeName>
    <alternativeName>
        <fullName evidence="19">Flavocytochrome b2</fullName>
    </alternativeName>
    <alternativeName>
        <fullName evidence="21">L-lactate ferricytochrome c oxidoreductase</fullName>
    </alternativeName>
</protein>
<comment type="caution">
    <text evidence="25">The sequence shown here is derived from an EMBL/GenBank/DDBJ whole genome shotgun (WGS) entry which is preliminary data.</text>
</comment>
<evidence type="ECO:0000256" key="7">
    <source>
        <dbReference type="ARBA" id="ARBA00022630"/>
    </source>
</evidence>
<evidence type="ECO:0000256" key="5">
    <source>
        <dbReference type="ARBA" id="ARBA00022448"/>
    </source>
</evidence>
<feature type="region of interest" description="Disordered" evidence="22">
    <location>
        <begin position="489"/>
        <end position="513"/>
    </location>
</feature>
<comment type="similarity">
    <text evidence="15">In the C-terminal section; belongs to the FMN-dependent alpha-hydroxy acid dehydrogenase family.</text>
</comment>
<evidence type="ECO:0000256" key="8">
    <source>
        <dbReference type="ARBA" id="ARBA00022643"/>
    </source>
</evidence>
<dbReference type="GO" id="GO:0020037">
    <property type="term" value="F:heme binding"/>
    <property type="evidence" value="ECO:0007669"/>
    <property type="project" value="InterPro"/>
</dbReference>
<evidence type="ECO:0000256" key="22">
    <source>
        <dbReference type="SAM" id="MobiDB-lite"/>
    </source>
</evidence>
<dbReference type="PROSITE" id="PS50255">
    <property type="entry name" value="CYTOCHROME_B5_2"/>
    <property type="match status" value="1"/>
</dbReference>